<sequence>MTCCLSAFPAARPSTACSPRKGKHQQSAFSAFFKAVSPQVQAEIGQDVRSNQGFGAVAKEIAGRWKVMAPEDKACYTPPPDLSHLDPTTPAGPRSGGGGAASIVTPAPTRRLPPISSAPPYRPEASCSGPLTRQQFVAADKLLACRLEEGAAGLQEDLKSSASTLANLSLRPRTFSTKSCGWYSTANIHVTVAGKQIEARMQMTITINGSKFWAEGVAPEEASKTETMEKSDSQIRELLKPEESQGLQEPQDRQEPQGPQEPQQPQGPQELQEPPVHQEPRELQKSEELQELQEPAGPQKSEELQGPQEAAGPQKNEDLQEPREPQELQGPQELPVTQEPQEPQKFEELQEPQEPAGPQKSEELQEPAGLQKLEELQEDPQEHLQNQAAQQIPSPEPQDQLRHELRQDQQVAPDQEQEQEQEQEKPAMEVQESEQAAEAPDQVQQDVNQDGEDQVMSQSQEVREPQPTQQQGQQQQLQENNHQLQDVAMIPAAAEEMVGKASGAMQGSFEGPLAAPPVAGEAVVSCQWEP</sequence>
<feature type="compositionally biased region" description="Basic and acidic residues" evidence="1">
    <location>
        <begin position="315"/>
        <end position="326"/>
    </location>
</feature>
<evidence type="ECO:0000313" key="3">
    <source>
        <dbReference type="Proteomes" id="UP000654075"/>
    </source>
</evidence>
<comment type="caution">
    <text evidence="2">The sequence shown here is derived from an EMBL/GenBank/DDBJ whole genome shotgun (WGS) entry which is preliminary data.</text>
</comment>
<dbReference type="Proteomes" id="UP000654075">
    <property type="component" value="Unassembled WGS sequence"/>
</dbReference>
<dbReference type="EMBL" id="CAJNNV010025029">
    <property type="protein sequence ID" value="CAE8611535.1"/>
    <property type="molecule type" value="Genomic_DNA"/>
</dbReference>
<name>A0A813FE24_POLGL</name>
<dbReference type="CDD" id="cd00084">
    <property type="entry name" value="HMG-box_SF"/>
    <property type="match status" value="1"/>
</dbReference>
<keyword evidence="3" id="KW-1185">Reference proteome</keyword>
<feature type="region of interest" description="Disordered" evidence="1">
    <location>
        <begin position="78"/>
        <end position="127"/>
    </location>
</feature>
<feature type="compositionally biased region" description="Polar residues" evidence="1">
    <location>
        <begin position="383"/>
        <end position="393"/>
    </location>
</feature>
<gene>
    <name evidence="2" type="ORF">PGLA1383_LOCUS29337</name>
</gene>
<reference evidence="2" key="1">
    <citation type="submission" date="2021-02" db="EMBL/GenBank/DDBJ databases">
        <authorList>
            <person name="Dougan E. K."/>
            <person name="Rhodes N."/>
            <person name="Thang M."/>
            <person name="Chan C."/>
        </authorList>
    </citation>
    <scope>NUCLEOTIDE SEQUENCE</scope>
</reference>
<dbReference type="AlphaFoldDB" id="A0A813FE24"/>
<dbReference type="InterPro" id="IPR036910">
    <property type="entry name" value="HMG_box_dom_sf"/>
</dbReference>
<dbReference type="SUPFAM" id="SSF47095">
    <property type="entry name" value="HMG-box"/>
    <property type="match status" value="1"/>
</dbReference>
<feature type="compositionally biased region" description="Low complexity" evidence="1">
    <location>
        <begin position="465"/>
        <end position="485"/>
    </location>
</feature>
<feature type="region of interest" description="Disordered" evidence="1">
    <location>
        <begin position="242"/>
        <end position="485"/>
    </location>
</feature>
<feature type="compositionally biased region" description="Low complexity" evidence="1">
    <location>
        <begin position="256"/>
        <end position="275"/>
    </location>
</feature>
<proteinExistence type="predicted"/>
<protein>
    <submittedName>
        <fullName evidence="2">Uncharacterized protein</fullName>
    </submittedName>
</protein>
<accession>A0A813FE24</accession>
<evidence type="ECO:0000313" key="2">
    <source>
        <dbReference type="EMBL" id="CAE8611535.1"/>
    </source>
</evidence>
<dbReference type="Gene3D" id="1.10.30.10">
    <property type="entry name" value="High mobility group box domain"/>
    <property type="match status" value="1"/>
</dbReference>
<feature type="compositionally biased region" description="Basic and acidic residues" evidence="1">
    <location>
        <begin position="276"/>
        <end position="288"/>
    </location>
</feature>
<evidence type="ECO:0000256" key="1">
    <source>
        <dbReference type="SAM" id="MobiDB-lite"/>
    </source>
</evidence>
<organism evidence="2 3">
    <name type="scientific">Polarella glacialis</name>
    <name type="common">Dinoflagellate</name>
    <dbReference type="NCBI Taxonomy" id="89957"/>
    <lineage>
        <taxon>Eukaryota</taxon>
        <taxon>Sar</taxon>
        <taxon>Alveolata</taxon>
        <taxon>Dinophyceae</taxon>
        <taxon>Suessiales</taxon>
        <taxon>Suessiaceae</taxon>
        <taxon>Polarella</taxon>
    </lineage>
</organism>